<sequence>MRKIVVVIATLVLVLGACKENVSSPVENNAEFSISISEADFVTLKSAPLGVEDYIPTCDESLSLDYAKVTFDTGKGDETVTIPIFKVAGKYVTQPVKIDMETAESIQVTISEFLVYNMGDDGEIDEDLSLDTSDDVLVKATPHGVFGGSNNSAYFQFINPNNGLRTITLSKFTKEEIVIDVLCYDELVYDNFGFVWFNINAITVRSQCWFGDICVADKTLFEGSVYEQQQNGLQYDMPAIMKIDVLRFIGNGLGNYGPDMNWEFLYSYNNMGTFGNGGENGEGDCMTIAWPDNDNMDELFRFDLYVYLPDINKQFDYRFQNSYSFYNNEAPNPGDDGVVDFVIGSCFSEPFIIIIPPDNDGCTLTQGYWKNHTGDGPGNQTNAWQGATQPDDPFNATQTYLEVLETSAAGGNPYYILAHQYIAALLNVENGPVDLNNWPDVKEAFDNAAELFDNDGIDDIVPEQTFTEQQKSDMVNWSSVLDLFNNGILGPGHCD</sequence>
<dbReference type="AlphaFoldDB" id="A0A941F3C7"/>
<gene>
    <name evidence="1" type="ORF">KDU71_10515</name>
</gene>
<evidence type="ECO:0000313" key="2">
    <source>
        <dbReference type="Proteomes" id="UP000679220"/>
    </source>
</evidence>
<keyword evidence="2" id="KW-1185">Reference proteome</keyword>
<name>A0A941F3C7_9BACT</name>
<comment type="caution">
    <text evidence="1">The sequence shown here is derived from an EMBL/GenBank/DDBJ whole genome shotgun (WGS) entry which is preliminary data.</text>
</comment>
<reference evidence="1" key="1">
    <citation type="journal article" date="2018" name="Int. J. Syst. Evol. Microbiol.">
        <title>Carboxylicivirga sediminis sp. nov., isolated from coastal sediment.</title>
        <authorList>
            <person name="Wang F.Q."/>
            <person name="Ren L.H."/>
            <person name="Zou R.J."/>
            <person name="Sun Y.Z."/>
            <person name="Liu X.J."/>
            <person name="Jiang F."/>
            <person name="Liu L.J."/>
        </authorList>
    </citation>
    <scope>NUCLEOTIDE SEQUENCE</scope>
    <source>
        <strain evidence="1">JR1</strain>
    </source>
</reference>
<reference evidence="1" key="2">
    <citation type="submission" date="2021-04" db="EMBL/GenBank/DDBJ databases">
        <authorList>
            <person name="Zhang T."/>
            <person name="Zhang Y."/>
            <person name="Lu D."/>
            <person name="Zuo D."/>
            <person name="Du Z."/>
        </authorList>
    </citation>
    <scope>NUCLEOTIDE SEQUENCE</scope>
    <source>
        <strain evidence="1">JR1</strain>
    </source>
</reference>
<dbReference type="PROSITE" id="PS51257">
    <property type="entry name" value="PROKAR_LIPOPROTEIN"/>
    <property type="match status" value="1"/>
</dbReference>
<proteinExistence type="predicted"/>
<dbReference type="EMBL" id="JAGTAR010000014">
    <property type="protein sequence ID" value="MBR8535991.1"/>
    <property type="molecule type" value="Genomic_DNA"/>
</dbReference>
<dbReference type="RefSeq" id="WP_212190588.1">
    <property type="nucleotide sequence ID" value="NZ_JAGTAR010000014.1"/>
</dbReference>
<organism evidence="1 2">
    <name type="scientific">Carboxylicivirga sediminis</name>
    <dbReference type="NCBI Taxonomy" id="2006564"/>
    <lineage>
        <taxon>Bacteria</taxon>
        <taxon>Pseudomonadati</taxon>
        <taxon>Bacteroidota</taxon>
        <taxon>Bacteroidia</taxon>
        <taxon>Marinilabiliales</taxon>
        <taxon>Marinilabiliaceae</taxon>
        <taxon>Carboxylicivirga</taxon>
    </lineage>
</organism>
<accession>A0A941F3C7</accession>
<dbReference type="Proteomes" id="UP000679220">
    <property type="component" value="Unassembled WGS sequence"/>
</dbReference>
<evidence type="ECO:0000313" key="1">
    <source>
        <dbReference type="EMBL" id="MBR8535991.1"/>
    </source>
</evidence>
<protein>
    <submittedName>
        <fullName evidence="1">Uncharacterized protein</fullName>
    </submittedName>
</protein>